<feature type="transmembrane region" description="Helical" evidence="2">
    <location>
        <begin position="32"/>
        <end position="49"/>
    </location>
</feature>
<keyword evidence="2" id="KW-0520">NAD</keyword>
<keyword evidence="2" id="KW-0812">Transmembrane</keyword>
<dbReference type="GO" id="GO:0048038">
    <property type="term" value="F:quinone binding"/>
    <property type="evidence" value="ECO:0007669"/>
    <property type="project" value="UniProtKB-UniRule"/>
</dbReference>
<keyword evidence="2" id="KW-1003">Cell membrane</keyword>
<dbReference type="GO" id="GO:0005886">
    <property type="term" value="C:plasma membrane"/>
    <property type="evidence" value="ECO:0007669"/>
    <property type="project" value="UniProtKB-SubCell"/>
</dbReference>
<dbReference type="Gene3D" id="1.20.120.1200">
    <property type="entry name" value="NADH-ubiquinone/plastoquinone oxidoreductase chain 6, subunit NuoJ"/>
    <property type="match status" value="1"/>
</dbReference>
<comment type="subcellular location">
    <subcellularLocation>
        <location evidence="2">Cell membrane</location>
        <topology evidence="2">Multi-pass membrane protein</topology>
    </subcellularLocation>
</comment>
<keyword evidence="3" id="KW-0830">Ubiquinone</keyword>
<name>A0A6J4VEN0_9BACT</name>
<feature type="transmembrane region" description="Helical" evidence="2">
    <location>
        <begin position="97"/>
        <end position="116"/>
    </location>
</feature>
<reference evidence="3" key="1">
    <citation type="submission" date="2020-02" db="EMBL/GenBank/DDBJ databases">
        <authorList>
            <person name="Meier V. D."/>
        </authorList>
    </citation>
    <scope>NUCLEOTIDE SEQUENCE</scope>
    <source>
        <strain evidence="3">AVDCRST_MAG33</strain>
    </source>
</reference>
<feature type="transmembrane region" description="Helical" evidence="2">
    <location>
        <begin position="55"/>
        <end position="77"/>
    </location>
</feature>
<dbReference type="EC" id="7.1.1.-" evidence="2"/>
<gene>
    <name evidence="3" type="ORF">AVDCRST_MAG33-2768</name>
</gene>
<keyword evidence="2" id="KW-0874">Quinone</keyword>
<dbReference type="GO" id="GO:0016491">
    <property type="term" value="F:oxidoreductase activity"/>
    <property type="evidence" value="ECO:0007669"/>
    <property type="project" value="UniProtKB-KW"/>
</dbReference>
<dbReference type="AlphaFoldDB" id="A0A6J4VEN0"/>
<dbReference type="GO" id="GO:0008137">
    <property type="term" value="F:NADH dehydrogenase (ubiquinone) activity"/>
    <property type="evidence" value="ECO:0007669"/>
    <property type="project" value="UniProtKB-UniRule"/>
</dbReference>
<organism evidence="3">
    <name type="scientific">uncultured Thermomicrobiales bacterium</name>
    <dbReference type="NCBI Taxonomy" id="1645740"/>
    <lineage>
        <taxon>Bacteria</taxon>
        <taxon>Pseudomonadati</taxon>
        <taxon>Thermomicrobiota</taxon>
        <taxon>Thermomicrobia</taxon>
        <taxon>Thermomicrobiales</taxon>
        <taxon>environmental samples</taxon>
    </lineage>
</organism>
<dbReference type="EMBL" id="CADCWK010000339">
    <property type="protein sequence ID" value="CAA9573324.1"/>
    <property type="molecule type" value="Genomic_DNA"/>
</dbReference>
<accession>A0A6J4VEN0</accession>
<comment type="function">
    <text evidence="2">NDH-1 shuttles electrons from NADH, via FMN and iron-sulfur (Fe-S) centers, to quinones in the respiratory chain. Couples the redox reaction to proton translocation (for every two electrons transferred, four hydrogen ions are translocated across the cytoplasmic membrane), and thus conserves the redox energy in a proton gradient.</text>
</comment>
<feature type="transmembrane region" description="Helical" evidence="2">
    <location>
        <begin position="6"/>
        <end position="25"/>
    </location>
</feature>
<keyword evidence="2" id="KW-0472">Membrane</keyword>
<feature type="transmembrane region" description="Helical" evidence="2">
    <location>
        <begin position="147"/>
        <end position="170"/>
    </location>
</feature>
<keyword evidence="2" id="KW-1133">Transmembrane helix</keyword>
<protein>
    <recommendedName>
        <fullName evidence="2">NADH-quinone oxidoreductase subunit J</fullName>
        <ecNumber evidence="2">7.1.1.-</ecNumber>
    </recommendedName>
</protein>
<dbReference type="InterPro" id="IPR001457">
    <property type="entry name" value="NADH_UbQ/plastoQ_OxRdtase_su6"/>
</dbReference>
<dbReference type="InterPro" id="IPR042106">
    <property type="entry name" value="Nuo/plastoQ_OxRdtase_6_NuoJ"/>
</dbReference>
<comment type="similarity">
    <text evidence="1 2">Belongs to the complex I subunit 6 family.</text>
</comment>
<dbReference type="PANTHER" id="PTHR33269">
    <property type="entry name" value="NADH-UBIQUINONE OXIDOREDUCTASE CHAIN 6"/>
    <property type="match status" value="1"/>
</dbReference>
<dbReference type="PANTHER" id="PTHR33269:SF17">
    <property type="entry name" value="NADH-UBIQUINONE OXIDOREDUCTASE CHAIN 6"/>
    <property type="match status" value="1"/>
</dbReference>
<comment type="catalytic activity">
    <reaction evidence="2">
        <text>a quinone + NADH + 5 H(+)(in) = a quinol + NAD(+) + 4 H(+)(out)</text>
        <dbReference type="Rhea" id="RHEA:57888"/>
        <dbReference type="ChEBI" id="CHEBI:15378"/>
        <dbReference type="ChEBI" id="CHEBI:24646"/>
        <dbReference type="ChEBI" id="CHEBI:57540"/>
        <dbReference type="ChEBI" id="CHEBI:57945"/>
        <dbReference type="ChEBI" id="CHEBI:132124"/>
    </reaction>
</comment>
<dbReference type="Pfam" id="PF00499">
    <property type="entry name" value="Oxidored_q3"/>
    <property type="match status" value="1"/>
</dbReference>
<keyword evidence="3" id="KW-0560">Oxidoreductase</keyword>
<proteinExistence type="inferred from homology"/>
<sequence>MEWASVAFYLIATVCVLSAAGVVIARSAVHSAIFLILCFLNIAATFVMLGAEFLAVVQVIVYTGAILVLVLFVLMLVDEDQLPDFHTGQPIQRISGLILGLILLLEIGAAITARSIQGATGGATPENVAAVGGNTQALGRVLYDDNLLAFIVVSLVLTVAVIGAIVLALPDRRVGINQRRGTGTINLGHPVGTDGIPLALPAVRGESPIAAATPGDLRPVAGERQIIMVRDPDAYTEVGQHDAAPDNRPLIKR</sequence>
<evidence type="ECO:0000256" key="1">
    <source>
        <dbReference type="ARBA" id="ARBA00005698"/>
    </source>
</evidence>
<evidence type="ECO:0000256" key="2">
    <source>
        <dbReference type="RuleBase" id="RU004429"/>
    </source>
</evidence>
<evidence type="ECO:0000313" key="3">
    <source>
        <dbReference type="EMBL" id="CAA9573324.1"/>
    </source>
</evidence>